<dbReference type="InterPro" id="IPR052514">
    <property type="entry name" value="SAM-dependent_MTase"/>
</dbReference>
<dbReference type="InterPro" id="IPR029063">
    <property type="entry name" value="SAM-dependent_MTases_sf"/>
</dbReference>
<sequence>MVEKMVESRRRHQRIVRAAARLGPLGGGLLDWYSMALRRWASEQDCETYFGAKMTCDPADSVQRTIMLFQVWEPGITRLIERNLRPGAVFVDVGANVGYDSLLAATRVGSEGAVVAVEAFPAIFERLQRNLAHNPVLSGRVRPVNVAVSDRPGSIDLYGFGPRNIGATTTLASRHGKRVATVPAQRLGDILTDDEMARARLIKMDVEGAEPAILGDILDNLDTYPDDMDLIVEANPEDDVEMMGRVFGRLSAAGFSAWIVENEYSNRWYLRWRDSELRRLDAPPTKRCDLYLTRQ</sequence>
<reference evidence="3" key="1">
    <citation type="submission" date="2016-09" db="EMBL/GenBank/DDBJ databases">
        <authorList>
            <person name="Greninger A.L."/>
            <person name="Jerome K.R."/>
            <person name="Mcnair B."/>
            <person name="Wallis C."/>
            <person name="Fang F."/>
        </authorList>
    </citation>
    <scope>NUCLEOTIDE SEQUENCE [LARGE SCALE GENOMIC DNA]</scope>
    <source>
        <strain evidence="3">M7</strain>
    </source>
</reference>
<dbReference type="InterPro" id="IPR006342">
    <property type="entry name" value="FkbM_mtfrase"/>
</dbReference>
<dbReference type="PANTHER" id="PTHR34203">
    <property type="entry name" value="METHYLTRANSFERASE, FKBM FAMILY PROTEIN"/>
    <property type="match status" value="1"/>
</dbReference>
<dbReference type="Gene3D" id="3.40.50.150">
    <property type="entry name" value="Vaccinia Virus protein VP39"/>
    <property type="match status" value="1"/>
</dbReference>
<protein>
    <recommendedName>
        <fullName evidence="1">Methyltransferase FkbM domain-containing protein</fullName>
    </recommendedName>
</protein>
<organism evidence="2 3">
    <name type="scientific">Mycolicibacterium holsaticum</name>
    <dbReference type="NCBI Taxonomy" id="152142"/>
    <lineage>
        <taxon>Bacteria</taxon>
        <taxon>Bacillati</taxon>
        <taxon>Actinomycetota</taxon>
        <taxon>Actinomycetes</taxon>
        <taxon>Mycobacteriales</taxon>
        <taxon>Mycobacteriaceae</taxon>
        <taxon>Mycolicibacterium</taxon>
    </lineage>
</organism>
<name>A0A1E3S3H8_9MYCO</name>
<dbReference type="PANTHER" id="PTHR34203:SF15">
    <property type="entry name" value="SLL1173 PROTEIN"/>
    <property type="match status" value="1"/>
</dbReference>
<dbReference type="AlphaFoldDB" id="A0A1E3S3H8"/>
<feature type="domain" description="Methyltransferase FkbM" evidence="1">
    <location>
        <begin position="92"/>
        <end position="255"/>
    </location>
</feature>
<dbReference type="SUPFAM" id="SSF53335">
    <property type="entry name" value="S-adenosyl-L-methionine-dependent methyltransferases"/>
    <property type="match status" value="1"/>
</dbReference>
<comment type="caution">
    <text evidence="2">The sequence shown here is derived from an EMBL/GenBank/DDBJ whole genome shotgun (WGS) entry which is preliminary data.</text>
</comment>
<dbReference type="EMBL" id="MIGZ01000005">
    <property type="protein sequence ID" value="ODQ96222.1"/>
    <property type="molecule type" value="Genomic_DNA"/>
</dbReference>
<evidence type="ECO:0000313" key="2">
    <source>
        <dbReference type="EMBL" id="ODQ96222.1"/>
    </source>
</evidence>
<gene>
    <name evidence="2" type="ORF">BHQ17_01605</name>
</gene>
<dbReference type="Proteomes" id="UP000094243">
    <property type="component" value="Unassembled WGS sequence"/>
</dbReference>
<accession>A0A1E3S3H8</accession>
<proteinExistence type="predicted"/>
<evidence type="ECO:0000259" key="1">
    <source>
        <dbReference type="Pfam" id="PF05050"/>
    </source>
</evidence>
<evidence type="ECO:0000313" key="3">
    <source>
        <dbReference type="Proteomes" id="UP000094243"/>
    </source>
</evidence>
<dbReference type="NCBIfam" id="TIGR01444">
    <property type="entry name" value="fkbM_fam"/>
    <property type="match status" value="1"/>
</dbReference>
<keyword evidence="3" id="KW-1185">Reference proteome</keyword>
<dbReference type="OrthoDB" id="5679686at2"/>
<dbReference type="Pfam" id="PF05050">
    <property type="entry name" value="Methyltransf_21"/>
    <property type="match status" value="1"/>
</dbReference>